<dbReference type="OrthoDB" id="2012993at2759"/>
<feature type="transmembrane region" description="Helical" evidence="11">
    <location>
        <begin position="57"/>
        <end position="75"/>
    </location>
</feature>
<comment type="subcellular location">
    <subcellularLocation>
        <location evidence="1">Membrane</location>
        <topology evidence="1">Multi-pass membrane protein</topology>
    </subcellularLocation>
</comment>
<evidence type="ECO:0000256" key="8">
    <source>
        <dbReference type="ARBA" id="ARBA00023065"/>
    </source>
</evidence>
<feature type="domain" description="Cyclic nucleotide-binding" evidence="12">
    <location>
        <begin position="419"/>
        <end position="523"/>
    </location>
</feature>
<evidence type="ECO:0000259" key="12">
    <source>
        <dbReference type="PROSITE" id="PS50042"/>
    </source>
</evidence>
<evidence type="ECO:0000313" key="13">
    <source>
        <dbReference type="EMBL" id="CAD7695304.1"/>
    </source>
</evidence>
<dbReference type="PROSITE" id="PS50042">
    <property type="entry name" value="CNMP_BINDING_3"/>
    <property type="match status" value="1"/>
</dbReference>
<dbReference type="GO" id="GO:0005249">
    <property type="term" value="F:voltage-gated potassium channel activity"/>
    <property type="evidence" value="ECO:0007669"/>
    <property type="project" value="InterPro"/>
</dbReference>
<reference evidence="13" key="1">
    <citation type="submission" date="2020-12" db="EMBL/GenBank/DDBJ databases">
        <authorList>
            <person name="Iha C."/>
        </authorList>
    </citation>
    <scope>NUCLEOTIDE SEQUENCE</scope>
</reference>
<keyword evidence="5" id="KW-0633">Potassium transport</keyword>
<dbReference type="InterPro" id="IPR003938">
    <property type="entry name" value="K_chnl_volt-dep_EAG/ELK/ERG"/>
</dbReference>
<keyword evidence="9 11" id="KW-0472">Membrane</keyword>
<dbReference type="SUPFAM" id="SSF81324">
    <property type="entry name" value="Voltage-gated potassium channels"/>
    <property type="match status" value="1"/>
</dbReference>
<accession>A0A8S1IL49</accession>
<name>A0A8S1IL49_9CHLO</name>
<dbReference type="Gene3D" id="2.60.120.10">
    <property type="entry name" value="Jelly Rolls"/>
    <property type="match status" value="1"/>
</dbReference>
<keyword evidence="10" id="KW-0407">Ion channel</keyword>
<evidence type="ECO:0000256" key="6">
    <source>
        <dbReference type="ARBA" id="ARBA00022882"/>
    </source>
</evidence>
<feature type="transmembrane region" description="Helical" evidence="11">
    <location>
        <begin position="95"/>
        <end position="115"/>
    </location>
</feature>
<dbReference type="PANTHER" id="PTHR45743">
    <property type="entry name" value="POTASSIUM CHANNEL AKT1"/>
    <property type="match status" value="1"/>
</dbReference>
<evidence type="ECO:0000256" key="10">
    <source>
        <dbReference type="ARBA" id="ARBA00023303"/>
    </source>
</evidence>
<evidence type="ECO:0000256" key="11">
    <source>
        <dbReference type="SAM" id="Phobius"/>
    </source>
</evidence>
<comment type="caution">
    <text evidence="13">The sequence shown here is derived from an EMBL/GenBank/DDBJ whole genome shotgun (WGS) entry which is preliminary data.</text>
</comment>
<keyword evidence="7 11" id="KW-1133">Transmembrane helix</keyword>
<dbReference type="Pfam" id="PF00520">
    <property type="entry name" value="Ion_trans"/>
    <property type="match status" value="1"/>
</dbReference>
<evidence type="ECO:0000256" key="5">
    <source>
        <dbReference type="ARBA" id="ARBA00022826"/>
    </source>
</evidence>
<dbReference type="InterPro" id="IPR005821">
    <property type="entry name" value="Ion_trans_dom"/>
</dbReference>
<dbReference type="PRINTS" id="PR01463">
    <property type="entry name" value="EAGCHANLFMLY"/>
</dbReference>
<dbReference type="GO" id="GO:0034702">
    <property type="term" value="C:monoatomic ion channel complex"/>
    <property type="evidence" value="ECO:0007669"/>
    <property type="project" value="UniProtKB-KW"/>
</dbReference>
<gene>
    <name evidence="13" type="ORF">OSTQU699_LOCUS665</name>
</gene>
<dbReference type="InterPro" id="IPR018490">
    <property type="entry name" value="cNMP-bd_dom_sf"/>
</dbReference>
<evidence type="ECO:0000256" key="7">
    <source>
        <dbReference type="ARBA" id="ARBA00022989"/>
    </source>
</evidence>
<dbReference type="SUPFAM" id="SSF51206">
    <property type="entry name" value="cAMP-binding domain-like"/>
    <property type="match status" value="1"/>
</dbReference>
<comment type="similarity">
    <text evidence="2">Belongs to the potassium channel family. Plant (TC 1.A.1.4) subfamily.</text>
</comment>
<dbReference type="Gene3D" id="1.10.287.630">
    <property type="entry name" value="Helix hairpin bin"/>
    <property type="match status" value="1"/>
</dbReference>
<keyword evidence="5" id="KW-0631">Potassium channel</keyword>
<evidence type="ECO:0000256" key="2">
    <source>
        <dbReference type="ARBA" id="ARBA00007929"/>
    </source>
</evidence>
<proteinExistence type="inferred from homology"/>
<dbReference type="AlphaFoldDB" id="A0A8S1IL49"/>
<dbReference type="EMBL" id="CAJHUC010000329">
    <property type="protein sequence ID" value="CAD7695304.1"/>
    <property type="molecule type" value="Genomic_DNA"/>
</dbReference>
<dbReference type="InterPro" id="IPR000595">
    <property type="entry name" value="cNMP-bd_dom"/>
</dbReference>
<keyword evidence="3" id="KW-0813">Transport</keyword>
<evidence type="ECO:0000256" key="3">
    <source>
        <dbReference type="ARBA" id="ARBA00022448"/>
    </source>
</evidence>
<keyword evidence="14" id="KW-1185">Reference proteome</keyword>
<evidence type="ECO:0000256" key="4">
    <source>
        <dbReference type="ARBA" id="ARBA00022692"/>
    </source>
</evidence>
<feature type="transmembrane region" description="Helical" evidence="11">
    <location>
        <begin position="201"/>
        <end position="222"/>
    </location>
</feature>
<protein>
    <recommendedName>
        <fullName evidence="12">Cyclic nucleotide-binding domain-containing protein</fullName>
    </recommendedName>
</protein>
<dbReference type="Proteomes" id="UP000708148">
    <property type="component" value="Unassembled WGS sequence"/>
</dbReference>
<sequence length="622" mass="70186">MEGVPVTRGQQFRLRRVLSSRLFRKGGKTLGTLGTFDTFDMKSPTHIIDPLSLSYRMWWYLTTVCAIATALFTPWEVAFDEKPGLRPYNDVEAIVEYVLTAVFLLDIVVQFNLAFEKSNGILECTRREIAQQYLRSMFWIDFIGVFPFSAIGEHIHGNFGEMTLRYLALFRLLRLVRLHRIRRLFRELETNLTLSRLAVTFFRNLTIVVLSTHIAGCLFYFISRQHGLYDLCTEDAEDCSDNIMDAEDTWIGATVNLLDLSRTEKYIYALYWSITTMTTVGYGDLSPKNTAEVIFAMVYMIYNMALVAYILGTITLLVVRADESTGELRECYRHVTSFARLNNLPKDLRQSLKNQMQFNLAHPEVEDDLVLKDLPAGLRRRVVKELYVEKLKATPTFRECSEKFLTSLCIPKNVRVDTYLPYQLIFEMGELLPELHLMIDGEAVKKQAAAPIGGWVGSPREVGELGKGDLFCPDAFYNETPAQWAVHTRSICRVLVIPKDAFDKVSAQFPEDARIVKTNIMKQCRAPHFPGAPGALNKDGANGTGSIQEEPLLKAGTSAADSPFMGPGGAQKLNKVDPLRRGISLDASPTTPAAGHMVPRMMSYDGKYMLKEDSRSPNGQAQ</sequence>
<keyword evidence="8" id="KW-0406">Ion transport</keyword>
<dbReference type="InterPro" id="IPR014710">
    <property type="entry name" value="RmlC-like_jellyroll"/>
</dbReference>
<evidence type="ECO:0000313" key="14">
    <source>
        <dbReference type="Proteomes" id="UP000708148"/>
    </source>
</evidence>
<feature type="transmembrane region" description="Helical" evidence="11">
    <location>
        <begin position="266"/>
        <end position="285"/>
    </location>
</feature>
<keyword evidence="5" id="KW-0630">Potassium</keyword>
<dbReference type="InterPro" id="IPR045319">
    <property type="entry name" value="KAT/AKT"/>
</dbReference>
<dbReference type="Gene3D" id="1.10.287.70">
    <property type="match status" value="1"/>
</dbReference>
<dbReference type="CDD" id="cd00038">
    <property type="entry name" value="CAP_ED"/>
    <property type="match status" value="1"/>
</dbReference>
<keyword evidence="4 11" id="KW-0812">Transmembrane</keyword>
<evidence type="ECO:0000256" key="1">
    <source>
        <dbReference type="ARBA" id="ARBA00004141"/>
    </source>
</evidence>
<feature type="transmembrane region" description="Helical" evidence="11">
    <location>
        <begin position="136"/>
        <end position="156"/>
    </location>
</feature>
<keyword evidence="6" id="KW-0851">Voltage-gated channel</keyword>
<feature type="transmembrane region" description="Helical" evidence="11">
    <location>
        <begin position="297"/>
        <end position="319"/>
    </location>
</feature>
<dbReference type="PANTHER" id="PTHR45743:SF2">
    <property type="entry name" value="POTASSIUM CHANNEL AKT1"/>
    <property type="match status" value="1"/>
</dbReference>
<organism evidence="13 14">
    <name type="scientific">Ostreobium quekettii</name>
    <dbReference type="NCBI Taxonomy" id="121088"/>
    <lineage>
        <taxon>Eukaryota</taxon>
        <taxon>Viridiplantae</taxon>
        <taxon>Chlorophyta</taxon>
        <taxon>core chlorophytes</taxon>
        <taxon>Ulvophyceae</taxon>
        <taxon>TCBD clade</taxon>
        <taxon>Bryopsidales</taxon>
        <taxon>Ostreobineae</taxon>
        <taxon>Ostreobiaceae</taxon>
        <taxon>Ostreobium</taxon>
    </lineage>
</organism>
<evidence type="ECO:0000256" key="9">
    <source>
        <dbReference type="ARBA" id="ARBA00023136"/>
    </source>
</evidence>